<dbReference type="EMBL" id="BEGY01000030">
    <property type="protein sequence ID" value="GAX78144.1"/>
    <property type="molecule type" value="Genomic_DNA"/>
</dbReference>
<sequence>MGNCFGSKREGSYEPYGRSSNNGGGVKGPLSDDKMVATWKQTGIVGLRDRGVKEIPASVEHVGADAKVLDATNNKISAIPDFLIHLNSLQRLVLSSNLIQDVPGPVLISLAPTLRILLLDNNQIEKLPDEIGALWRLEKLSLKSNRLSHLNPNVGKCAALQFLTVSQNKLDALPAEVGDCQSLEEIDASGNGLREITPSLGKLQKLKTLSVDNNSILQVPSEIFLNCAALQTLSLHGNPIVPDSIQETDGYKEFETRRRQKYSKAIAGGVLMGPRGMDEGVDRK</sequence>
<gene>
    <name evidence="5" type="ORF">CEUSTIGMA_g5586.t1</name>
</gene>
<keyword evidence="2" id="KW-0433">Leucine-rich repeat</keyword>
<dbReference type="PANTHER" id="PTHR48051">
    <property type="match status" value="1"/>
</dbReference>
<dbReference type="Proteomes" id="UP000232323">
    <property type="component" value="Unassembled WGS sequence"/>
</dbReference>
<keyword evidence="6" id="KW-1185">Reference proteome</keyword>
<dbReference type="PROSITE" id="PS51450">
    <property type="entry name" value="LRR"/>
    <property type="match status" value="2"/>
</dbReference>
<evidence type="ECO:0000313" key="6">
    <source>
        <dbReference type="Proteomes" id="UP000232323"/>
    </source>
</evidence>
<evidence type="ECO:0000256" key="2">
    <source>
        <dbReference type="ARBA" id="ARBA00022614"/>
    </source>
</evidence>
<organism evidence="5 6">
    <name type="scientific">Chlamydomonas eustigma</name>
    <dbReference type="NCBI Taxonomy" id="1157962"/>
    <lineage>
        <taxon>Eukaryota</taxon>
        <taxon>Viridiplantae</taxon>
        <taxon>Chlorophyta</taxon>
        <taxon>core chlorophytes</taxon>
        <taxon>Chlorophyceae</taxon>
        <taxon>CS clade</taxon>
        <taxon>Chlamydomonadales</taxon>
        <taxon>Chlamydomonadaceae</taxon>
        <taxon>Chlamydomonas</taxon>
    </lineage>
</organism>
<dbReference type="InterPro" id="IPR003591">
    <property type="entry name" value="Leu-rich_rpt_typical-subtyp"/>
</dbReference>
<comment type="caution">
    <text evidence="5">The sequence shown here is derived from an EMBL/GenBank/DDBJ whole genome shotgun (WGS) entry which is preliminary data.</text>
</comment>
<dbReference type="InterPro" id="IPR050216">
    <property type="entry name" value="LRR_domain-containing"/>
</dbReference>
<evidence type="ECO:0000256" key="3">
    <source>
        <dbReference type="ARBA" id="ARBA00022737"/>
    </source>
</evidence>
<evidence type="ECO:0000256" key="4">
    <source>
        <dbReference type="SAM" id="MobiDB-lite"/>
    </source>
</evidence>
<dbReference type="AlphaFoldDB" id="A0A250X4Y4"/>
<protein>
    <submittedName>
        <fullName evidence="5">Uncharacterized protein</fullName>
    </submittedName>
</protein>
<evidence type="ECO:0000256" key="1">
    <source>
        <dbReference type="ARBA" id="ARBA00004430"/>
    </source>
</evidence>
<dbReference type="Gene3D" id="3.80.10.10">
    <property type="entry name" value="Ribonuclease Inhibitor"/>
    <property type="match status" value="1"/>
</dbReference>
<evidence type="ECO:0000313" key="5">
    <source>
        <dbReference type="EMBL" id="GAX78144.1"/>
    </source>
</evidence>
<dbReference type="Pfam" id="PF13855">
    <property type="entry name" value="LRR_8"/>
    <property type="match status" value="2"/>
</dbReference>
<name>A0A250X4Y4_9CHLO</name>
<dbReference type="PANTHER" id="PTHR48051:SF1">
    <property type="entry name" value="RAS SUPPRESSOR PROTEIN 1"/>
    <property type="match status" value="1"/>
</dbReference>
<dbReference type="InterPro" id="IPR032675">
    <property type="entry name" value="LRR_dom_sf"/>
</dbReference>
<dbReference type="GO" id="GO:0005930">
    <property type="term" value="C:axoneme"/>
    <property type="evidence" value="ECO:0007669"/>
    <property type="project" value="UniProtKB-SubCell"/>
</dbReference>
<dbReference type="SUPFAM" id="SSF52058">
    <property type="entry name" value="L domain-like"/>
    <property type="match status" value="1"/>
</dbReference>
<dbReference type="InterPro" id="IPR001611">
    <property type="entry name" value="Leu-rich_rpt"/>
</dbReference>
<comment type="subcellular location">
    <subcellularLocation>
        <location evidence="1">Cytoplasm</location>
        <location evidence="1">Cytoskeleton</location>
        <location evidence="1">Cilium axoneme</location>
    </subcellularLocation>
</comment>
<feature type="region of interest" description="Disordered" evidence="4">
    <location>
        <begin position="1"/>
        <end position="32"/>
    </location>
</feature>
<dbReference type="STRING" id="1157962.A0A250X4Y4"/>
<reference evidence="5 6" key="1">
    <citation type="submission" date="2017-08" db="EMBL/GenBank/DDBJ databases">
        <title>Acidophilic green algal genome provides insights into adaptation to an acidic environment.</title>
        <authorList>
            <person name="Hirooka S."/>
            <person name="Hirose Y."/>
            <person name="Kanesaki Y."/>
            <person name="Higuchi S."/>
            <person name="Fujiwara T."/>
            <person name="Onuma R."/>
            <person name="Era A."/>
            <person name="Ohbayashi R."/>
            <person name="Uzuka A."/>
            <person name="Nozaki H."/>
            <person name="Yoshikawa H."/>
            <person name="Miyagishima S.Y."/>
        </authorList>
    </citation>
    <scope>NUCLEOTIDE SEQUENCE [LARGE SCALE GENOMIC DNA]</scope>
    <source>
        <strain evidence="5 6">NIES-2499</strain>
    </source>
</reference>
<dbReference type="SMART" id="SM00369">
    <property type="entry name" value="LRR_TYP"/>
    <property type="match status" value="5"/>
</dbReference>
<dbReference type="OrthoDB" id="566279at2759"/>
<keyword evidence="3" id="KW-0677">Repeat</keyword>
<proteinExistence type="predicted"/>
<accession>A0A250X4Y4</accession>